<evidence type="ECO:0000259" key="5">
    <source>
        <dbReference type="PROSITE" id="PS51525"/>
    </source>
</evidence>
<dbReference type="PANTHER" id="PTHR22880:SF225">
    <property type="entry name" value="BROMODOMAIN-CONTAINING PROTEIN BET-1-RELATED"/>
    <property type="match status" value="1"/>
</dbReference>
<feature type="region of interest" description="Disordered" evidence="3">
    <location>
        <begin position="1"/>
        <end position="296"/>
    </location>
</feature>
<dbReference type="SUPFAM" id="SSF47370">
    <property type="entry name" value="Bromodomain"/>
    <property type="match status" value="2"/>
</dbReference>
<dbReference type="InterPro" id="IPR001487">
    <property type="entry name" value="Bromodomain"/>
</dbReference>
<feature type="compositionally biased region" description="Basic and acidic residues" evidence="3">
    <location>
        <begin position="478"/>
        <end position="491"/>
    </location>
</feature>
<feature type="region of interest" description="Disordered" evidence="3">
    <location>
        <begin position="713"/>
        <end position="777"/>
    </location>
</feature>
<feature type="region of interest" description="Disordered" evidence="3">
    <location>
        <begin position="844"/>
        <end position="930"/>
    </location>
</feature>
<evidence type="ECO:0000256" key="3">
    <source>
        <dbReference type="SAM" id="MobiDB-lite"/>
    </source>
</evidence>
<feature type="compositionally biased region" description="Polar residues" evidence="3">
    <location>
        <begin position="66"/>
        <end position="89"/>
    </location>
</feature>
<dbReference type="SMART" id="SM00297">
    <property type="entry name" value="BROMO"/>
    <property type="match status" value="2"/>
</dbReference>
<dbReference type="InterPro" id="IPR038336">
    <property type="entry name" value="NET_sf"/>
</dbReference>
<feature type="compositionally biased region" description="Low complexity" evidence="3">
    <location>
        <begin position="635"/>
        <end position="645"/>
    </location>
</feature>
<feature type="domain" description="Bromo" evidence="4">
    <location>
        <begin position="532"/>
        <end position="604"/>
    </location>
</feature>
<feature type="region of interest" description="Disordered" evidence="3">
    <location>
        <begin position="629"/>
        <end position="665"/>
    </location>
</feature>
<dbReference type="GO" id="GO:0006355">
    <property type="term" value="P:regulation of DNA-templated transcription"/>
    <property type="evidence" value="ECO:0007669"/>
    <property type="project" value="TreeGrafter"/>
</dbReference>
<feature type="compositionally biased region" description="Acidic residues" evidence="3">
    <location>
        <begin position="919"/>
        <end position="930"/>
    </location>
</feature>
<evidence type="ECO:0000256" key="1">
    <source>
        <dbReference type="ARBA" id="ARBA00023117"/>
    </source>
</evidence>
<feature type="compositionally biased region" description="Polar residues" evidence="3">
    <location>
        <begin position="900"/>
        <end position="914"/>
    </location>
</feature>
<keyword evidence="7" id="KW-1185">Reference proteome</keyword>
<accession>A0AAN9YH70</accession>
<reference evidence="6 7" key="1">
    <citation type="submission" date="2024-02" db="EMBL/GenBank/DDBJ databases">
        <title>De novo assembly and annotation of 12 fungi associated with fruit tree decline syndrome in Ontario, Canada.</title>
        <authorList>
            <person name="Sulman M."/>
            <person name="Ellouze W."/>
            <person name="Ilyukhin E."/>
        </authorList>
    </citation>
    <scope>NUCLEOTIDE SEQUENCE [LARGE SCALE GENOMIC DNA]</scope>
    <source>
        <strain evidence="6 7">M11/M66-122</strain>
    </source>
</reference>
<dbReference type="PROSITE" id="PS50014">
    <property type="entry name" value="BROMODOMAIN_2"/>
    <property type="match status" value="2"/>
</dbReference>
<dbReference type="Proteomes" id="UP001320420">
    <property type="component" value="Unassembled WGS sequence"/>
</dbReference>
<feature type="compositionally biased region" description="Low complexity" evidence="3">
    <location>
        <begin position="450"/>
        <end position="472"/>
    </location>
</feature>
<evidence type="ECO:0000313" key="6">
    <source>
        <dbReference type="EMBL" id="KAK7741909.1"/>
    </source>
</evidence>
<dbReference type="InterPro" id="IPR018359">
    <property type="entry name" value="Bromodomain_CS"/>
</dbReference>
<comment type="caution">
    <text evidence="6">The sequence shown here is derived from an EMBL/GenBank/DDBJ whole genome shotgun (WGS) entry which is preliminary data.</text>
</comment>
<feature type="compositionally biased region" description="Basic and acidic residues" evidence="3">
    <location>
        <begin position="109"/>
        <end position="135"/>
    </location>
</feature>
<sequence>MTTEQPQPLPVDQKTKPLSEVQDMAVDESATPAAEPVVNGHAKPEESADAAAVNGKVRSPSPVSAKDSQNRQAFAANNSLPEQTPSDLPTKQEPAGDVEMGDANGTSIAKEKEASPAVEPEQKEAPVSSPKKEASPVDAPTVAVVKSEDAPKPDTTPEPSTSDKMDIDASNETKETSDPASSVEHAGGAQDAATTDAPTAPTDSSQQPADESKLSPKLSPKAENDPVSEERATSPAKVSRMREDDNTDEPASKRAKIEDATTPVGDSLVVASGSSPAPQPPTKPSDASVPDDDKPITPFQNKQIRALLASLKKTKNGQHFRQSVEKLWPGVWNDYKVKVQDPVDLSLFEARLREDRYATYGEFTAKVRLLYSNACAFNGPDHFITVSGAIVRDQILAKLQDISKMEEPAKPEKGKVQPTRHTEPRSATQARRQSQTQISQVTPSPKPKAEATPAPAPSASAAPSAPAFAIPPNGVPQIRRDSTREDGDRPKRPIHPPKNRDLDYGSKANRKKKLDPEQKFHEEVLNEVKKGKYFHMNQWFMEPVDPVAFNIPTYFSIVKKPMDLATMTRKNLEGHYKSSKDIEKDMRLIVHNAELFNGKDHDVARLGHELEEFFKSELAKKEQWMAQHYPQDEPSAANASAASPERSLHESEEESEAEEREDTNEAIRSLQVRLNEEQDKLNTLLGSKKPDLTMIEIQQQMVSMLQRKLVEEKTKLHSGAKKPKPKKKTTKPKPKPSASAANASTSKKSSAGNTASTKKSSGGSSKKATSKKRAIGGLEKAVIEEGIGNLDGTTLTKAVDIIKKDTGQNENDDGEMELDIESLSQEALTRLYDLIHRAHPHIRATLEKKPEYTSQSAPPEPEPKARTSNPSKPKKNKPMNKHEQERKIEQLRELKAQLARQGSGSQEPPTTNPDQAAESSEEEETDSEEE</sequence>
<feature type="compositionally biased region" description="Basic residues" evidence="3">
    <location>
        <begin position="716"/>
        <end position="734"/>
    </location>
</feature>
<evidence type="ECO:0000256" key="2">
    <source>
        <dbReference type="PROSITE-ProRule" id="PRU00035"/>
    </source>
</evidence>
<feature type="domain" description="NET" evidence="5">
    <location>
        <begin position="765"/>
        <end position="846"/>
    </location>
</feature>
<dbReference type="Gene3D" id="1.20.1270.220">
    <property type="match status" value="1"/>
</dbReference>
<feature type="compositionally biased region" description="Low complexity" evidence="3">
    <location>
        <begin position="191"/>
        <end position="203"/>
    </location>
</feature>
<feature type="compositionally biased region" description="Acidic residues" evidence="3">
    <location>
        <begin position="651"/>
        <end position="664"/>
    </location>
</feature>
<dbReference type="InterPro" id="IPR050935">
    <property type="entry name" value="Bromo_chromatin_reader"/>
</dbReference>
<dbReference type="InterPro" id="IPR027353">
    <property type="entry name" value="NET_dom"/>
</dbReference>
<feature type="compositionally biased region" description="Basic and acidic residues" evidence="3">
    <location>
        <begin position="404"/>
        <end position="424"/>
    </location>
</feature>
<keyword evidence="1 2" id="KW-0103">Bromodomain</keyword>
<feature type="compositionally biased region" description="Low complexity" evidence="3">
    <location>
        <begin position="736"/>
        <end position="767"/>
    </location>
</feature>
<protein>
    <submittedName>
        <fullName evidence="6">Transcription initiation at TATA-containing promoter protein</fullName>
    </submittedName>
</protein>
<dbReference type="AlphaFoldDB" id="A0AAN9YH70"/>
<feature type="compositionally biased region" description="Basic and acidic residues" evidence="3">
    <location>
        <begin position="240"/>
        <end position="259"/>
    </location>
</feature>
<dbReference type="GO" id="GO:0005634">
    <property type="term" value="C:nucleus"/>
    <property type="evidence" value="ECO:0007669"/>
    <property type="project" value="TreeGrafter"/>
</dbReference>
<dbReference type="Pfam" id="PF00439">
    <property type="entry name" value="Bromodomain"/>
    <property type="match status" value="2"/>
</dbReference>
<dbReference type="PROSITE" id="PS51525">
    <property type="entry name" value="NET"/>
    <property type="match status" value="1"/>
</dbReference>
<dbReference type="PANTHER" id="PTHR22880">
    <property type="entry name" value="FALZ-RELATED BROMODOMAIN-CONTAINING PROTEINS"/>
    <property type="match status" value="1"/>
</dbReference>
<organism evidence="6 7">
    <name type="scientific">Diatrype stigma</name>
    <dbReference type="NCBI Taxonomy" id="117547"/>
    <lineage>
        <taxon>Eukaryota</taxon>
        <taxon>Fungi</taxon>
        <taxon>Dikarya</taxon>
        <taxon>Ascomycota</taxon>
        <taxon>Pezizomycotina</taxon>
        <taxon>Sordariomycetes</taxon>
        <taxon>Xylariomycetidae</taxon>
        <taxon>Xylariales</taxon>
        <taxon>Diatrypaceae</taxon>
        <taxon>Diatrype</taxon>
    </lineage>
</organism>
<feature type="compositionally biased region" description="Polar residues" evidence="3">
    <location>
        <begin position="425"/>
        <end position="442"/>
    </location>
</feature>
<feature type="compositionally biased region" description="Basic and acidic residues" evidence="3">
    <location>
        <begin position="161"/>
        <end position="177"/>
    </location>
</feature>
<dbReference type="Gene3D" id="1.20.920.10">
    <property type="entry name" value="Bromodomain-like"/>
    <property type="match status" value="2"/>
</dbReference>
<evidence type="ECO:0000259" key="4">
    <source>
        <dbReference type="PROSITE" id="PS50014"/>
    </source>
</evidence>
<feature type="compositionally biased region" description="Basic and acidic residues" evidence="3">
    <location>
        <begin position="880"/>
        <end position="895"/>
    </location>
</feature>
<dbReference type="GO" id="GO:0006338">
    <property type="term" value="P:chromatin remodeling"/>
    <property type="evidence" value="ECO:0007669"/>
    <property type="project" value="TreeGrafter"/>
</dbReference>
<dbReference type="GO" id="GO:0000785">
    <property type="term" value="C:chromatin"/>
    <property type="evidence" value="ECO:0007669"/>
    <property type="project" value="TreeGrafter"/>
</dbReference>
<feature type="compositionally biased region" description="Basic and acidic residues" evidence="3">
    <location>
        <begin position="210"/>
        <end position="232"/>
    </location>
</feature>
<dbReference type="PRINTS" id="PR00503">
    <property type="entry name" value="BROMODOMAIN"/>
</dbReference>
<feature type="region of interest" description="Disordered" evidence="3">
    <location>
        <begin position="404"/>
        <end position="516"/>
    </location>
</feature>
<feature type="domain" description="Bromo" evidence="4">
    <location>
        <begin position="312"/>
        <end position="385"/>
    </location>
</feature>
<name>A0AAN9YH70_9PEZI</name>
<evidence type="ECO:0000313" key="7">
    <source>
        <dbReference type="Proteomes" id="UP001320420"/>
    </source>
</evidence>
<dbReference type="EMBL" id="JAKJXP020000153">
    <property type="protein sequence ID" value="KAK7741909.1"/>
    <property type="molecule type" value="Genomic_DNA"/>
</dbReference>
<proteinExistence type="predicted"/>
<dbReference type="InterPro" id="IPR036427">
    <property type="entry name" value="Bromodomain-like_sf"/>
</dbReference>
<dbReference type="PROSITE" id="PS00633">
    <property type="entry name" value="BROMODOMAIN_1"/>
    <property type="match status" value="1"/>
</dbReference>
<gene>
    <name evidence="6" type="primary">BDF1</name>
    <name evidence="6" type="ORF">SLS62_010886</name>
</gene>
<dbReference type="Pfam" id="PF17035">
    <property type="entry name" value="BET"/>
    <property type="match status" value="1"/>
</dbReference>